<evidence type="ECO:0000313" key="2">
    <source>
        <dbReference type="EMBL" id="SBV97763.1"/>
    </source>
</evidence>
<organism evidence="2">
    <name type="scientific">uncultured delta proteobacterium</name>
    <dbReference type="NCBI Taxonomy" id="34034"/>
    <lineage>
        <taxon>Bacteria</taxon>
        <taxon>Deltaproteobacteria</taxon>
        <taxon>environmental samples</taxon>
    </lineage>
</organism>
<dbReference type="SUPFAM" id="SSF109604">
    <property type="entry name" value="HD-domain/PDEase-like"/>
    <property type="match status" value="2"/>
</dbReference>
<accession>A0A212JE86</accession>
<evidence type="ECO:0000259" key="1">
    <source>
        <dbReference type="Pfam" id="PF13023"/>
    </source>
</evidence>
<dbReference type="Gene3D" id="1.10.3210.10">
    <property type="entry name" value="Hypothetical protein af1432"/>
    <property type="match status" value="2"/>
</dbReference>
<dbReference type="Pfam" id="PF13023">
    <property type="entry name" value="HD_3"/>
    <property type="match status" value="1"/>
</dbReference>
<dbReference type="EMBL" id="FLUQ01000001">
    <property type="protein sequence ID" value="SBV97763.1"/>
    <property type="molecule type" value="Genomic_DNA"/>
</dbReference>
<feature type="domain" description="HD" evidence="1">
    <location>
        <begin position="206"/>
        <end position="389"/>
    </location>
</feature>
<gene>
    <name evidence="2" type="ORF">KL86DPRO_11272</name>
</gene>
<proteinExistence type="predicted"/>
<dbReference type="InterPro" id="IPR006674">
    <property type="entry name" value="HD_domain"/>
</dbReference>
<name>A0A212JE86_9DELT</name>
<protein>
    <recommendedName>
        <fullName evidence="1">HD domain-containing protein</fullName>
    </recommendedName>
</protein>
<sequence length="415" mass="47756">MAVIHKSLLQFIFSGSYMKRWNDKLRPSDLHEVDKQGHKMIVAWLLCKMNADKLGSREEQLRLEHNVIKGGIFDYFFRLVITDIKPPVFYRIKANPSHFAKLAEWALKELAPQVKPLGDGFWRELSAYVQGERPDELATRILDAAHHYASYWEFRAIRPFNSFDDEMPDIDKSFIEHLRRNRDLAGVPELLGEKPDAAIHKLANLCGQLRFQKRWSQTPRLPETSVMGHMFIVACYAYLFSLSLGACRARLVNNFFTGMLHDLPEVLTRDIISPVKKSIEGLDAIIRDYEGEAINRRILDPLRKDGLDSIVNRLHYYLGMSGASEFGNTIMRNGLSVEIPFNEMHRLYNDDTYDPKDGELIKVCDYLAAFLEAYVAIRHGVASDQIHQALWRLRAAHRDKELGPLHIGAIFADFD</sequence>
<reference evidence="2" key="1">
    <citation type="submission" date="2016-04" db="EMBL/GenBank/DDBJ databases">
        <authorList>
            <person name="Evans L.H."/>
            <person name="Alamgir A."/>
            <person name="Owens N."/>
            <person name="Weber N.D."/>
            <person name="Virtaneva K."/>
            <person name="Barbian K."/>
            <person name="Babar A."/>
            <person name="Rosenke K."/>
        </authorList>
    </citation>
    <scope>NUCLEOTIDE SEQUENCE</scope>
    <source>
        <strain evidence="2">86</strain>
    </source>
</reference>
<dbReference type="AlphaFoldDB" id="A0A212JE86"/>